<sequence>MIRKLQRVSGSLQQAKAELRWMKDAVKSYPIDKQQEKLDWFITRRLRHVPLQYILGSVDFLGLNILTRPPVLIPRWETEEITERLVNTIPTMDAFPNTGKELSKITKVVELCCGSGCISLALSHYHPSLDIDAFDISKSAVRLSKLNQRKLNTNVDFQIQDIFKHKFKDYDLLVCNPPYVTPSEYENLAKSLYYEDKYALVTKDKLGLEFYEYISSLKISKYICFEIGEKQATLVQEILQKNGYSSIVYKDMAGKDRSIFATSQFHS</sequence>
<name>A0AAD5UFQ5_9FUNG</name>
<dbReference type="InterPro" id="IPR029063">
    <property type="entry name" value="SAM-dependent_MTases_sf"/>
</dbReference>
<evidence type="ECO:0000256" key="3">
    <source>
        <dbReference type="ARBA" id="ARBA00022679"/>
    </source>
</evidence>
<evidence type="ECO:0000256" key="4">
    <source>
        <dbReference type="ARBA" id="ARBA00022691"/>
    </source>
</evidence>
<reference evidence="7" key="1">
    <citation type="submission" date="2020-05" db="EMBL/GenBank/DDBJ databases">
        <title>Phylogenomic resolution of chytrid fungi.</title>
        <authorList>
            <person name="Stajich J.E."/>
            <person name="Amses K."/>
            <person name="Simmons R."/>
            <person name="Seto K."/>
            <person name="Myers J."/>
            <person name="Bonds A."/>
            <person name="Quandt C.A."/>
            <person name="Barry K."/>
            <person name="Liu P."/>
            <person name="Grigoriev I."/>
            <person name="Longcore J.E."/>
            <person name="James T.Y."/>
        </authorList>
    </citation>
    <scope>NUCLEOTIDE SEQUENCE</scope>
    <source>
        <strain evidence="7">PLAUS21</strain>
    </source>
</reference>
<dbReference type="Gene3D" id="1.10.8.10">
    <property type="entry name" value="DNA helicase RuvA subunit, C-terminal domain"/>
    <property type="match status" value="1"/>
</dbReference>
<dbReference type="SUPFAM" id="SSF53335">
    <property type="entry name" value="S-adenosyl-L-methionine-dependent methyltransferases"/>
    <property type="match status" value="1"/>
</dbReference>
<dbReference type="GO" id="GO:0005739">
    <property type="term" value="C:mitochondrion"/>
    <property type="evidence" value="ECO:0007669"/>
    <property type="project" value="TreeGrafter"/>
</dbReference>
<evidence type="ECO:0000313" key="8">
    <source>
        <dbReference type="Proteomes" id="UP001210925"/>
    </source>
</evidence>
<dbReference type="InterPro" id="IPR050320">
    <property type="entry name" value="N5-glutamine_MTase"/>
</dbReference>
<dbReference type="EC" id="2.1.1.297" evidence="1"/>
<evidence type="ECO:0000256" key="1">
    <source>
        <dbReference type="ARBA" id="ARBA00012771"/>
    </source>
</evidence>
<dbReference type="InterPro" id="IPR002052">
    <property type="entry name" value="DNA_methylase_N6_adenine_CS"/>
</dbReference>
<keyword evidence="8" id="KW-1185">Reference proteome</keyword>
<dbReference type="PANTHER" id="PTHR18895">
    <property type="entry name" value="HEMK METHYLTRANSFERASE"/>
    <property type="match status" value="1"/>
</dbReference>
<keyword evidence="4" id="KW-0949">S-adenosyl-L-methionine</keyword>
<evidence type="ECO:0000256" key="2">
    <source>
        <dbReference type="ARBA" id="ARBA00022603"/>
    </source>
</evidence>
<evidence type="ECO:0000313" key="7">
    <source>
        <dbReference type="EMBL" id="KAJ3253996.1"/>
    </source>
</evidence>
<gene>
    <name evidence="7" type="primary">HEMK1</name>
    <name evidence="7" type="ORF">HK103_007600</name>
</gene>
<dbReference type="Gene3D" id="3.40.50.150">
    <property type="entry name" value="Vaccinia Virus protein VP39"/>
    <property type="match status" value="1"/>
</dbReference>
<dbReference type="Pfam" id="PF05175">
    <property type="entry name" value="MTS"/>
    <property type="match status" value="1"/>
</dbReference>
<evidence type="ECO:0000259" key="6">
    <source>
        <dbReference type="Pfam" id="PF05175"/>
    </source>
</evidence>
<dbReference type="AlphaFoldDB" id="A0AAD5UFQ5"/>
<dbReference type="NCBIfam" id="TIGR00536">
    <property type="entry name" value="hemK_fam"/>
    <property type="match status" value="1"/>
</dbReference>
<organism evidence="7 8">
    <name type="scientific">Boothiomyces macroporosus</name>
    <dbReference type="NCBI Taxonomy" id="261099"/>
    <lineage>
        <taxon>Eukaryota</taxon>
        <taxon>Fungi</taxon>
        <taxon>Fungi incertae sedis</taxon>
        <taxon>Chytridiomycota</taxon>
        <taxon>Chytridiomycota incertae sedis</taxon>
        <taxon>Chytridiomycetes</taxon>
        <taxon>Rhizophydiales</taxon>
        <taxon>Terramycetaceae</taxon>
        <taxon>Boothiomyces</taxon>
    </lineage>
</organism>
<dbReference type="GO" id="GO:0102559">
    <property type="term" value="F:peptide chain release factor N(5)-glutamine methyltransferase activity"/>
    <property type="evidence" value="ECO:0007669"/>
    <property type="project" value="UniProtKB-EC"/>
</dbReference>
<dbReference type="CDD" id="cd02440">
    <property type="entry name" value="AdoMet_MTases"/>
    <property type="match status" value="1"/>
</dbReference>
<evidence type="ECO:0000256" key="5">
    <source>
        <dbReference type="ARBA" id="ARBA00048391"/>
    </source>
</evidence>
<dbReference type="Proteomes" id="UP001210925">
    <property type="component" value="Unassembled WGS sequence"/>
</dbReference>
<dbReference type="InterPro" id="IPR007848">
    <property type="entry name" value="Small_mtfrase_dom"/>
</dbReference>
<dbReference type="PROSITE" id="PS00092">
    <property type="entry name" value="N6_MTASE"/>
    <property type="match status" value="1"/>
</dbReference>
<keyword evidence="3" id="KW-0808">Transferase</keyword>
<dbReference type="InterPro" id="IPR004556">
    <property type="entry name" value="HemK-like"/>
</dbReference>
<dbReference type="GO" id="GO:0032259">
    <property type="term" value="P:methylation"/>
    <property type="evidence" value="ECO:0007669"/>
    <property type="project" value="UniProtKB-KW"/>
</dbReference>
<dbReference type="PANTHER" id="PTHR18895:SF74">
    <property type="entry name" value="MTRF1L RELEASE FACTOR GLUTAMINE METHYLTRANSFERASE"/>
    <property type="match status" value="1"/>
</dbReference>
<dbReference type="EMBL" id="JADGKB010000095">
    <property type="protein sequence ID" value="KAJ3253996.1"/>
    <property type="molecule type" value="Genomic_DNA"/>
</dbReference>
<protein>
    <recommendedName>
        <fullName evidence="1">peptide chain release factor N(5)-glutamine methyltransferase</fullName>
        <ecNumber evidence="1">2.1.1.297</ecNumber>
    </recommendedName>
</protein>
<comment type="catalytic activity">
    <reaction evidence="5">
        <text>L-glutaminyl-[peptide chain release factor] + S-adenosyl-L-methionine = N(5)-methyl-L-glutaminyl-[peptide chain release factor] + S-adenosyl-L-homocysteine + H(+)</text>
        <dbReference type="Rhea" id="RHEA:42896"/>
        <dbReference type="Rhea" id="RHEA-COMP:10271"/>
        <dbReference type="Rhea" id="RHEA-COMP:10272"/>
        <dbReference type="ChEBI" id="CHEBI:15378"/>
        <dbReference type="ChEBI" id="CHEBI:30011"/>
        <dbReference type="ChEBI" id="CHEBI:57856"/>
        <dbReference type="ChEBI" id="CHEBI:59789"/>
        <dbReference type="ChEBI" id="CHEBI:61891"/>
        <dbReference type="EC" id="2.1.1.297"/>
    </reaction>
</comment>
<dbReference type="GO" id="GO:0003676">
    <property type="term" value="F:nucleic acid binding"/>
    <property type="evidence" value="ECO:0007669"/>
    <property type="project" value="InterPro"/>
</dbReference>
<keyword evidence="2 7" id="KW-0489">Methyltransferase</keyword>
<proteinExistence type="predicted"/>
<comment type="caution">
    <text evidence="7">The sequence shown here is derived from an EMBL/GenBank/DDBJ whole genome shotgun (WGS) entry which is preliminary data.</text>
</comment>
<accession>A0AAD5UFQ5</accession>
<feature type="domain" description="Methyltransferase small" evidence="6">
    <location>
        <begin position="105"/>
        <end position="200"/>
    </location>
</feature>